<dbReference type="Proteomes" id="UP000785099">
    <property type="component" value="Unassembled WGS sequence"/>
</dbReference>
<feature type="non-terminal residue" evidence="2">
    <location>
        <position position="217"/>
    </location>
</feature>
<reference evidence="2 3" key="1">
    <citation type="journal article" date="2019" name="Gigascience">
        <title>High-coverage genomes to elucidate the evolution of penguins.</title>
        <authorList>
            <person name="Pan H."/>
            <person name="Cole T.L."/>
            <person name="Bi X."/>
            <person name="Fang M."/>
            <person name="Zhou C."/>
            <person name="Yang Z."/>
            <person name="Ksepka D.T."/>
            <person name="Hart T."/>
            <person name="Bouzat J.L."/>
            <person name="Argilla L.S."/>
            <person name="Bertelsen M.F."/>
            <person name="Boersma P.D."/>
            <person name="Bost C.A."/>
            <person name="Cherel Y."/>
            <person name="Dann P."/>
            <person name="Fiddaman S.R."/>
            <person name="Howard P."/>
            <person name="Labuschagne K."/>
            <person name="Mattern T."/>
            <person name="Miller G."/>
            <person name="Parker P."/>
            <person name="Phillips R.A."/>
            <person name="Quillfeldt P."/>
            <person name="Ryan P.G."/>
            <person name="Taylor H."/>
            <person name="Thompson D.R."/>
            <person name="Young M.J."/>
            <person name="Ellegaard M.R."/>
            <person name="Gilbert M.T.P."/>
            <person name="Sinding M.S."/>
            <person name="Pacheco G."/>
            <person name="Shepherd L.D."/>
            <person name="Tennyson A.J.D."/>
            <person name="Grosser S."/>
            <person name="Kay E."/>
            <person name="Nupen L.J."/>
            <person name="Ellenberg U."/>
            <person name="Houston D.M."/>
            <person name="Reeve A.H."/>
            <person name="Johnson K."/>
            <person name="Masello J.F."/>
            <person name="Stracke T."/>
            <person name="McKinlay B."/>
            <person name="Borboroglu P.G."/>
            <person name="Zhang D.X."/>
            <person name="Zhang G."/>
        </authorList>
    </citation>
    <scope>NUCLEOTIDE SEQUENCE [LARGE SCALE GENOMIC DNA]</scope>
    <source>
        <strain evidence="2">GAPE 212</strain>
    </source>
</reference>
<comment type="caution">
    <text evidence="2">The sequence shown here is derived from an EMBL/GenBank/DDBJ whole genome shotgun (WGS) entry which is preliminary data.</text>
</comment>
<proteinExistence type="predicted"/>
<evidence type="ECO:0000256" key="1">
    <source>
        <dbReference type="SAM" id="MobiDB-lite"/>
    </source>
</evidence>
<protein>
    <recommendedName>
        <fullName evidence="4">CC195 protein</fullName>
    </recommendedName>
</protein>
<organism evidence="2 3">
    <name type="scientific">Spheniscus mendiculus</name>
    <name type="common">Galapagos penguin</name>
    <dbReference type="NCBI Taxonomy" id="156760"/>
    <lineage>
        <taxon>Eukaryota</taxon>
        <taxon>Metazoa</taxon>
        <taxon>Chordata</taxon>
        <taxon>Craniata</taxon>
        <taxon>Vertebrata</taxon>
        <taxon>Euteleostomi</taxon>
        <taxon>Archelosauria</taxon>
        <taxon>Archosauria</taxon>
        <taxon>Dinosauria</taxon>
        <taxon>Saurischia</taxon>
        <taxon>Theropoda</taxon>
        <taxon>Coelurosauria</taxon>
        <taxon>Aves</taxon>
        <taxon>Neognathae</taxon>
        <taxon>Neoaves</taxon>
        <taxon>Aequornithes</taxon>
        <taxon>Sphenisciformes</taxon>
        <taxon>Spheniscidae</taxon>
        <taxon>Spheniscus</taxon>
    </lineage>
</organism>
<dbReference type="AlphaFoldDB" id="A0A8J4MS75"/>
<feature type="region of interest" description="Disordered" evidence="1">
    <location>
        <begin position="195"/>
        <end position="217"/>
    </location>
</feature>
<evidence type="ECO:0008006" key="4">
    <source>
        <dbReference type="Google" id="ProtNLM"/>
    </source>
</evidence>
<feature type="compositionally biased region" description="Low complexity" evidence="1">
    <location>
        <begin position="95"/>
        <end position="109"/>
    </location>
</feature>
<evidence type="ECO:0000313" key="3">
    <source>
        <dbReference type="Proteomes" id="UP000785099"/>
    </source>
</evidence>
<accession>A0A8J4MS75</accession>
<name>A0A8J4MS75_SPHME</name>
<sequence length="217" mass="22788">MEGNAHLLQVIRKMRSQINKLERENRALRGELQVCGQRAVPPEREAARGGGNGDVRSLANGGEGPAGSPASLHGSIVAGPAPAPKEQTDTTMTVRRYSTASPAPAPSSARSHRAGKRPPPSNGHPGAPGSTQPPAPPAAAHLTGGEEKGLEKSPASCLCYSHSSKMKLFQEHVCKCRGKVKAVSFLLPMDMSSYAEKQGSLKSPQNQSTKQLTTIAE</sequence>
<keyword evidence="3" id="KW-1185">Reference proteome</keyword>
<dbReference type="EMBL" id="VUKU01010392">
    <property type="protein sequence ID" value="KAF1440190.1"/>
    <property type="molecule type" value="Genomic_DNA"/>
</dbReference>
<evidence type="ECO:0000313" key="2">
    <source>
        <dbReference type="EMBL" id="KAF1440190.1"/>
    </source>
</evidence>
<gene>
    <name evidence="2" type="ORF">FQV24_0010642</name>
</gene>
<feature type="region of interest" description="Disordered" evidence="1">
    <location>
        <begin position="36"/>
        <end position="148"/>
    </location>
</feature>
<feature type="compositionally biased region" description="Polar residues" evidence="1">
    <location>
        <begin position="200"/>
        <end position="217"/>
    </location>
</feature>
<feature type="non-terminal residue" evidence="2">
    <location>
        <position position="1"/>
    </location>
</feature>